<protein>
    <submittedName>
        <fullName evidence="2">Uncharacterized protein</fullName>
    </submittedName>
</protein>
<accession>A0A5N6NZ46</accession>
<keyword evidence="3" id="KW-1185">Reference proteome</keyword>
<gene>
    <name evidence="2" type="ORF">E3N88_15776</name>
</gene>
<reference evidence="2 3" key="1">
    <citation type="submission" date="2019-05" db="EMBL/GenBank/DDBJ databases">
        <title>Mikania micrantha, genome provides insights into the molecular mechanism of rapid growth.</title>
        <authorList>
            <person name="Liu B."/>
        </authorList>
    </citation>
    <scope>NUCLEOTIDE SEQUENCE [LARGE SCALE GENOMIC DNA]</scope>
    <source>
        <strain evidence="2">NLD-2019</strain>
        <tissue evidence="2">Leaf</tissue>
    </source>
</reference>
<evidence type="ECO:0000256" key="1">
    <source>
        <dbReference type="SAM" id="MobiDB-lite"/>
    </source>
</evidence>
<comment type="caution">
    <text evidence="2">The sequence shown here is derived from an EMBL/GenBank/DDBJ whole genome shotgun (WGS) entry which is preliminary data.</text>
</comment>
<sequence length="168" mass="19465">MTKKIKEIGQEELVKEELEYYGVDDLWKFLEDEILEENSTLSKSMFPLNTPSLEVMKQKMHMGGENGLQVEKGESRNPINQCFKKRKVEAMRDFPPTCGPSFSFAGLNISENKSKEAVYESEPEEEYEENENDYATEDNDEDFKYVEVQDATMEKLEFENLQDSSIAT</sequence>
<name>A0A5N6NZ46_9ASTR</name>
<dbReference type="AlphaFoldDB" id="A0A5N6NZ46"/>
<dbReference type="EMBL" id="SZYD01000008">
    <property type="protein sequence ID" value="KAD5508073.1"/>
    <property type="molecule type" value="Genomic_DNA"/>
</dbReference>
<feature type="compositionally biased region" description="Acidic residues" evidence="1">
    <location>
        <begin position="119"/>
        <end position="141"/>
    </location>
</feature>
<organism evidence="2 3">
    <name type="scientific">Mikania micrantha</name>
    <name type="common">bitter vine</name>
    <dbReference type="NCBI Taxonomy" id="192012"/>
    <lineage>
        <taxon>Eukaryota</taxon>
        <taxon>Viridiplantae</taxon>
        <taxon>Streptophyta</taxon>
        <taxon>Embryophyta</taxon>
        <taxon>Tracheophyta</taxon>
        <taxon>Spermatophyta</taxon>
        <taxon>Magnoliopsida</taxon>
        <taxon>eudicotyledons</taxon>
        <taxon>Gunneridae</taxon>
        <taxon>Pentapetalae</taxon>
        <taxon>asterids</taxon>
        <taxon>campanulids</taxon>
        <taxon>Asterales</taxon>
        <taxon>Asteraceae</taxon>
        <taxon>Asteroideae</taxon>
        <taxon>Heliantheae alliance</taxon>
        <taxon>Eupatorieae</taxon>
        <taxon>Mikania</taxon>
    </lineage>
</organism>
<evidence type="ECO:0000313" key="3">
    <source>
        <dbReference type="Proteomes" id="UP000326396"/>
    </source>
</evidence>
<dbReference type="Proteomes" id="UP000326396">
    <property type="component" value="Linkage Group LG16"/>
</dbReference>
<feature type="region of interest" description="Disordered" evidence="1">
    <location>
        <begin position="113"/>
        <end position="141"/>
    </location>
</feature>
<proteinExistence type="predicted"/>
<evidence type="ECO:0000313" key="2">
    <source>
        <dbReference type="EMBL" id="KAD5508073.1"/>
    </source>
</evidence>